<name>A0AAW2C1Q4_9ROSI</name>
<dbReference type="AlphaFoldDB" id="A0AAW2C1Q4"/>
<evidence type="ECO:0000256" key="4">
    <source>
        <dbReference type="ARBA" id="ARBA00022722"/>
    </source>
</evidence>
<comment type="similarity">
    <text evidence="3">Belongs to the HARBI1 family.</text>
</comment>
<protein>
    <recommendedName>
        <fullName evidence="9">DDE Tnp4 domain-containing protein</fullName>
    </recommendedName>
</protein>
<evidence type="ECO:0000256" key="3">
    <source>
        <dbReference type="ARBA" id="ARBA00006958"/>
    </source>
</evidence>
<keyword evidence="11" id="KW-1185">Reference proteome</keyword>
<evidence type="ECO:0000256" key="2">
    <source>
        <dbReference type="ARBA" id="ARBA00004123"/>
    </source>
</evidence>
<reference evidence="10 11" key="1">
    <citation type="submission" date="2024-01" db="EMBL/GenBank/DDBJ databases">
        <title>A telomere-to-telomere, gap-free genome of sweet tea (Lithocarpus litseifolius).</title>
        <authorList>
            <person name="Zhou J."/>
        </authorList>
    </citation>
    <scope>NUCLEOTIDE SEQUENCE [LARGE SCALE GENOMIC DNA]</scope>
    <source>
        <strain evidence="10">Zhou-2022a</strain>
        <tissue evidence="10">Leaf</tissue>
    </source>
</reference>
<feature type="region of interest" description="Disordered" evidence="8">
    <location>
        <begin position="1"/>
        <end position="29"/>
    </location>
</feature>
<comment type="cofactor">
    <cofactor evidence="1">
        <name>a divalent metal cation</name>
        <dbReference type="ChEBI" id="CHEBI:60240"/>
    </cofactor>
</comment>
<evidence type="ECO:0000256" key="5">
    <source>
        <dbReference type="ARBA" id="ARBA00022723"/>
    </source>
</evidence>
<dbReference type="GO" id="GO:0016787">
    <property type="term" value="F:hydrolase activity"/>
    <property type="evidence" value="ECO:0007669"/>
    <property type="project" value="UniProtKB-KW"/>
</dbReference>
<dbReference type="InterPro" id="IPR027806">
    <property type="entry name" value="HARBI1_dom"/>
</dbReference>
<gene>
    <name evidence="10" type="ORF">SO802_027195</name>
</gene>
<dbReference type="GO" id="GO:0046872">
    <property type="term" value="F:metal ion binding"/>
    <property type="evidence" value="ECO:0007669"/>
    <property type="project" value="UniProtKB-KW"/>
</dbReference>
<evidence type="ECO:0000313" key="11">
    <source>
        <dbReference type="Proteomes" id="UP001459277"/>
    </source>
</evidence>
<keyword evidence="7" id="KW-0539">Nucleus</keyword>
<dbReference type="PANTHER" id="PTHR22930">
    <property type="match status" value="1"/>
</dbReference>
<evidence type="ECO:0000256" key="8">
    <source>
        <dbReference type="SAM" id="MobiDB-lite"/>
    </source>
</evidence>
<evidence type="ECO:0000313" key="10">
    <source>
        <dbReference type="EMBL" id="KAK9992210.1"/>
    </source>
</evidence>
<keyword evidence="4" id="KW-0540">Nuclease</keyword>
<comment type="subcellular location">
    <subcellularLocation>
        <location evidence="2">Nucleus</location>
    </subcellularLocation>
</comment>
<dbReference type="PANTHER" id="PTHR22930:SF281">
    <property type="entry name" value="NUCLEASE"/>
    <property type="match status" value="1"/>
</dbReference>
<dbReference type="InterPro" id="IPR045249">
    <property type="entry name" value="HARBI1-like"/>
</dbReference>
<evidence type="ECO:0000256" key="7">
    <source>
        <dbReference type="ARBA" id="ARBA00023242"/>
    </source>
</evidence>
<evidence type="ECO:0000259" key="9">
    <source>
        <dbReference type="Pfam" id="PF13359"/>
    </source>
</evidence>
<comment type="caution">
    <text evidence="10">The sequence shown here is derived from an EMBL/GenBank/DDBJ whole genome shotgun (WGS) entry which is preliminary data.</text>
</comment>
<dbReference type="Proteomes" id="UP001459277">
    <property type="component" value="Unassembled WGS sequence"/>
</dbReference>
<proteinExistence type="inferred from homology"/>
<dbReference type="Pfam" id="PF13359">
    <property type="entry name" value="DDE_Tnp_4"/>
    <property type="match status" value="1"/>
</dbReference>
<accession>A0AAW2C1Q4</accession>
<dbReference type="GO" id="GO:0005634">
    <property type="term" value="C:nucleus"/>
    <property type="evidence" value="ECO:0007669"/>
    <property type="project" value="UniProtKB-SubCell"/>
</dbReference>
<evidence type="ECO:0000256" key="1">
    <source>
        <dbReference type="ARBA" id="ARBA00001968"/>
    </source>
</evidence>
<keyword evidence="5" id="KW-0479">Metal-binding</keyword>
<keyword evidence="6" id="KW-0378">Hydrolase</keyword>
<dbReference type="EMBL" id="JAZDWU010000009">
    <property type="protein sequence ID" value="KAK9992210.1"/>
    <property type="molecule type" value="Genomic_DNA"/>
</dbReference>
<dbReference type="GO" id="GO:0004518">
    <property type="term" value="F:nuclease activity"/>
    <property type="evidence" value="ECO:0007669"/>
    <property type="project" value="UniProtKB-KW"/>
</dbReference>
<organism evidence="10 11">
    <name type="scientific">Lithocarpus litseifolius</name>
    <dbReference type="NCBI Taxonomy" id="425828"/>
    <lineage>
        <taxon>Eukaryota</taxon>
        <taxon>Viridiplantae</taxon>
        <taxon>Streptophyta</taxon>
        <taxon>Embryophyta</taxon>
        <taxon>Tracheophyta</taxon>
        <taxon>Spermatophyta</taxon>
        <taxon>Magnoliopsida</taxon>
        <taxon>eudicotyledons</taxon>
        <taxon>Gunneridae</taxon>
        <taxon>Pentapetalae</taxon>
        <taxon>rosids</taxon>
        <taxon>fabids</taxon>
        <taxon>Fagales</taxon>
        <taxon>Fagaceae</taxon>
        <taxon>Lithocarpus</taxon>
    </lineage>
</organism>
<evidence type="ECO:0000256" key="6">
    <source>
        <dbReference type="ARBA" id="ARBA00022801"/>
    </source>
</evidence>
<feature type="compositionally biased region" description="Low complexity" evidence="8">
    <location>
        <begin position="16"/>
        <end position="29"/>
    </location>
</feature>
<sequence length="314" mass="36248">MSEMNEQELETVRLQGNNDGSSPSNSNAGNSVHESCFPFLMADGENLWENYALKLNKGNHNKETISRQFRSVLKAILKIGKKYIKHDHAILHEGDDRWKWFKGALGALDGTHVPLTVPIEDQGRYRNRKGGLSTSVLGACDANLKFIYVLPGWEGFASDSLVLCDALSRPYCQEIPSNTETRNHLHLWRGNTPTDYKELFNLRHLSARNTIERAFELLEKRWAILRTTSFYEMKTQIRVINACCILHNFIRDEMNEDKLLRAVDLELEDVSLNENEISKENIIFGRVTDEWTAFQDALAKEMFEEYQSRHRRVI</sequence>
<feature type="domain" description="DDE Tnp4" evidence="9">
    <location>
        <begin position="108"/>
        <end position="248"/>
    </location>
</feature>